<dbReference type="Proteomes" id="UP000092177">
    <property type="component" value="Chromosome 11"/>
</dbReference>
<proteinExistence type="predicted"/>
<dbReference type="EMBL" id="LTAN01000011">
    <property type="protein sequence ID" value="OBR02152.1"/>
    <property type="molecule type" value="Genomic_DNA"/>
</dbReference>
<dbReference type="KEGG" id="chig:CH63R_14453"/>
<dbReference type="RefSeq" id="XP_018150670.1">
    <property type="nucleotide sequence ID" value="XM_018309427.1"/>
</dbReference>
<feature type="transmembrane region" description="Helical" evidence="2">
    <location>
        <begin position="62"/>
        <end position="82"/>
    </location>
</feature>
<sequence>MDASVLNISLHNKTAEGRAGWRHAERDDGPDESGEWSGVADEDRPTICAPRSFLPSRHNPSLHFILVMLLLLAIAVVSLMVCI</sequence>
<dbReference type="GeneID" id="28873534"/>
<keyword evidence="2" id="KW-0472">Membrane</keyword>
<keyword evidence="2" id="KW-0812">Transmembrane</keyword>
<accession>A0A1B7XQV6</accession>
<reference evidence="4" key="1">
    <citation type="journal article" date="2017" name="BMC Genomics">
        <title>Gapless genome assembly of Colletotrichum higginsianum reveals chromosome structure and association of transposable elements with secondary metabolite gene clusters.</title>
        <authorList>
            <person name="Dallery J.-F."/>
            <person name="Lapalu N."/>
            <person name="Zampounis A."/>
            <person name="Pigne S."/>
            <person name="Luyten I."/>
            <person name="Amselem J."/>
            <person name="Wittenberg A.H.J."/>
            <person name="Zhou S."/>
            <person name="de Queiroz M.V."/>
            <person name="Robin G.P."/>
            <person name="Auger A."/>
            <person name="Hainaut M."/>
            <person name="Henrissat B."/>
            <person name="Kim K.-T."/>
            <person name="Lee Y.-H."/>
            <person name="Lespinet O."/>
            <person name="Schwartz D.C."/>
            <person name="Thon M.R."/>
            <person name="O'Connell R.J."/>
        </authorList>
    </citation>
    <scope>NUCLEOTIDE SEQUENCE [LARGE SCALE GENOMIC DNA]</scope>
    <source>
        <strain evidence="4">IMI 349063</strain>
    </source>
</reference>
<organism evidence="3 4">
    <name type="scientific">Colletotrichum higginsianum (strain IMI 349063)</name>
    <name type="common">Crucifer anthracnose fungus</name>
    <dbReference type="NCBI Taxonomy" id="759273"/>
    <lineage>
        <taxon>Eukaryota</taxon>
        <taxon>Fungi</taxon>
        <taxon>Dikarya</taxon>
        <taxon>Ascomycota</taxon>
        <taxon>Pezizomycotina</taxon>
        <taxon>Sordariomycetes</taxon>
        <taxon>Hypocreomycetidae</taxon>
        <taxon>Glomerellales</taxon>
        <taxon>Glomerellaceae</taxon>
        <taxon>Colletotrichum</taxon>
        <taxon>Colletotrichum destructivum species complex</taxon>
    </lineage>
</organism>
<comment type="caution">
    <text evidence="3">The sequence shown here is derived from an EMBL/GenBank/DDBJ whole genome shotgun (WGS) entry which is preliminary data.</text>
</comment>
<feature type="region of interest" description="Disordered" evidence="1">
    <location>
        <begin position="18"/>
        <end position="43"/>
    </location>
</feature>
<evidence type="ECO:0000313" key="4">
    <source>
        <dbReference type="Proteomes" id="UP000092177"/>
    </source>
</evidence>
<name>A0A1B7XQV6_COLHI</name>
<evidence type="ECO:0000256" key="2">
    <source>
        <dbReference type="SAM" id="Phobius"/>
    </source>
</evidence>
<dbReference type="AlphaFoldDB" id="A0A1B7XQV6"/>
<protein>
    <submittedName>
        <fullName evidence="3">Uncharacterized protein</fullName>
    </submittedName>
</protein>
<keyword evidence="2" id="KW-1133">Transmembrane helix</keyword>
<keyword evidence="4" id="KW-1185">Reference proteome</keyword>
<evidence type="ECO:0000313" key="3">
    <source>
        <dbReference type="EMBL" id="OBR02152.1"/>
    </source>
</evidence>
<gene>
    <name evidence="3" type="ORF">CH63R_14453</name>
</gene>
<dbReference type="VEuPathDB" id="FungiDB:CH63R_14453"/>
<evidence type="ECO:0000256" key="1">
    <source>
        <dbReference type="SAM" id="MobiDB-lite"/>
    </source>
</evidence>